<comment type="caution">
    <text evidence="1">The sequence shown here is derived from an EMBL/GenBank/DDBJ whole genome shotgun (WGS) entry which is preliminary data.</text>
</comment>
<reference evidence="1 2" key="1">
    <citation type="journal article" date="2015" name="Parasit. Vectors">
        <title>Draft genome of the scabies mite.</title>
        <authorList>
            <person name="Rider S.D.Jr."/>
            <person name="Morgan M.S."/>
            <person name="Arlian L.G."/>
        </authorList>
    </citation>
    <scope>NUCLEOTIDE SEQUENCE [LARGE SCALE GENOMIC DNA]</scope>
    <source>
        <strain evidence="1">Arlian Lab</strain>
    </source>
</reference>
<evidence type="ECO:0000313" key="2">
    <source>
        <dbReference type="Proteomes" id="UP000616769"/>
    </source>
</evidence>
<dbReference type="OrthoDB" id="6515875at2759"/>
<proteinExistence type="predicted"/>
<sequence length="192" mass="19982">ETQHSSYEEQPDLLRQDIVKPVVQDVHETIVPFRRITQELKPVQETIHQILPRGEQRGFFQRQQVAQVAQVAQTPAVATFAAARPAAVAVQAVQAAPAAVAVQAAPAAVAVQAAPAVAVQAAPALAVQAAPAYSISAAPAVATVGLRPAGLALGYGTTGLYGGSYGSSYSLQPAHSSYTTFSSSAYPIRKKK</sequence>
<gene>
    <name evidence="1" type="ORF">QR98_0098550</name>
</gene>
<name>A0A132AL32_SARSC</name>
<dbReference type="VEuPathDB" id="VectorBase:SSCA001377"/>
<dbReference type="EMBL" id="JXLN01016853">
    <property type="protein sequence ID" value="KPM11285.1"/>
    <property type="molecule type" value="Genomic_DNA"/>
</dbReference>
<organism evidence="1 2">
    <name type="scientific">Sarcoptes scabiei</name>
    <name type="common">Itch mite</name>
    <name type="synonym">Acarus scabiei</name>
    <dbReference type="NCBI Taxonomy" id="52283"/>
    <lineage>
        <taxon>Eukaryota</taxon>
        <taxon>Metazoa</taxon>
        <taxon>Ecdysozoa</taxon>
        <taxon>Arthropoda</taxon>
        <taxon>Chelicerata</taxon>
        <taxon>Arachnida</taxon>
        <taxon>Acari</taxon>
        <taxon>Acariformes</taxon>
        <taxon>Sarcoptiformes</taxon>
        <taxon>Astigmata</taxon>
        <taxon>Psoroptidia</taxon>
        <taxon>Sarcoptoidea</taxon>
        <taxon>Sarcoptidae</taxon>
        <taxon>Sarcoptinae</taxon>
        <taxon>Sarcoptes</taxon>
    </lineage>
</organism>
<accession>A0A132AL32</accession>
<protein>
    <recommendedName>
        <fullName evidence="3">DFP2-like protein</fullName>
    </recommendedName>
</protein>
<evidence type="ECO:0000313" key="1">
    <source>
        <dbReference type="EMBL" id="KPM11285.1"/>
    </source>
</evidence>
<feature type="non-terminal residue" evidence="1">
    <location>
        <position position="1"/>
    </location>
</feature>
<evidence type="ECO:0008006" key="3">
    <source>
        <dbReference type="Google" id="ProtNLM"/>
    </source>
</evidence>
<dbReference type="Proteomes" id="UP000616769">
    <property type="component" value="Unassembled WGS sequence"/>
</dbReference>
<dbReference type="AlphaFoldDB" id="A0A132AL32"/>